<dbReference type="InterPro" id="IPR001810">
    <property type="entry name" value="F-box_dom"/>
</dbReference>
<feature type="region of interest" description="Disordered" evidence="1">
    <location>
        <begin position="584"/>
        <end position="609"/>
    </location>
</feature>
<dbReference type="InterPro" id="IPR032675">
    <property type="entry name" value="LRR_dom_sf"/>
</dbReference>
<dbReference type="SUPFAM" id="SSF52047">
    <property type="entry name" value="RNI-like"/>
    <property type="match status" value="1"/>
</dbReference>
<protein>
    <recommendedName>
        <fullName evidence="2">F-box domain-containing protein</fullName>
    </recommendedName>
</protein>
<organism evidence="3 4">
    <name type="scientific">Obba rivulosa</name>
    <dbReference type="NCBI Taxonomy" id="1052685"/>
    <lineage>
        <taxon>Eukaryota</taxon>
        <taxon>Fungi</taxon>
        <taxon>Dikarya</taxon>
        <taxon>Basidiomycota</taxon>
        <taxon>Agaricomycotina</taxon>
        <taxon>Agaricomycetes</taxon>
        <taxon>Polyporales</taxon>
        <taxon>Gelatoporiaceae</taxon>
        <taxon>Obba</taxon>
    </lineage>
</organism>
<dbReference type="OrthoDB" id="2754196at2759"/>
<evidence type="ECO:0000259" key="2">
    <source>
        <dbReference type="PROSITE" id="PS50181"/>
    </source>
</evidence>
<dbReference type="Gene3D" id="3.80.10.10">
    <property type="entry name" value="Ribonuclease Inhibitor"/>
    <property type="match status" value="1"/>
</dbReference>
<feature type="domain" description="F-box" evidence="2">
    <location>
        <begin position="66"/>
        <end position="130"/>
    </location>
</feature>
<dbReference type="EMBL" id="KV722533">
    <property type="protein sequence ID" value="OCH86334.1"/>
    <property type="molecule type" value="Genomic_DNA"/>
</dbReference>
<proteinExistence type="predicted"/>
<dbReference type="CDD" id="cd09917">
    <property type="entry name" value="F-box_SF"/>
    <property type="match status" value="1"/>
</dbReference>
<sequence>MLPINYFSLDSDVEDPFAPSANFKLWKESLIQMRAYNVHMSFDELKEIERELAKSRSVILSALNAMAPLHQLPPELLTKIFFYVPAPSIGRDTVVWTPNIFRTEDIVKLSAICQHWRSIIFNAGMLWSSINHVATPPRVLQLARGVRLNCKLRFEPQDRDRMAFRRLLTSNIARIRELHVINPERLPVNFPLDSDLPAAPELEVLSIIGSSVAPQFFESPIPQLRTLFLCRSEGFPVGPLPQLTQLSLCSICKVEVSQVIDLLSSTPALQDLHISKSLKRSDDKDTISLIPLQHLRRVFIEDAGPHLITPLIVSITIQASTAVRIHYTIGAESVQMPTLRLSQTLLPVTAQISDFAIIRRESSLRLMAVNSISGVLWEFHAYDMHEPLPTSFVSEHIPGAHPREVTLVWVNGRPDLPRGLLRSLPDSVEMLSTSAIFLKDFEQELAVVDGAKRVPCPNLATLHVFINHDRRVGRDLALSKIAPTIIAFLERRAELGYPISNVVLGTYGNRDGEKLKLSGITALKRAVEHLDFISYYNIPFMKLPPICTSADGTWWTSWKSIHTRTRTCFELPPLWQQPKLQPTVVHVEPPPEPDTNSDATTESEHSDSD</sequence>
<dbReference type="Proteomes" id="UP000250043">
    <property type="component" value="Unassembled WGS sequence"/>
</dbReference>
<evidence type="ECO:0000313" key="4">
    <source>
        <dbReference type="Proteomes" id="UP000250043"/>
    </source>
</evidence>
<evidence type="ECO:0000313" key="3">
    <source>
        <dbReference type="EMBL" id="OCH86334.1"/>
    </source>
</evidence>
<dbReference type="Pfam" id="PF12937">
    <property type="entry name" value="F-box-like"/>
    <property type="match status" value="1"/>
</dbReference>
<name>A0A8E2DHZ3_9APHY</name>
<gene>
    <name evidence="3" type="ORF">OBBRIDRAFT_797304</name>
</gene>
<reference evidence="3 4" key="1">
    <citation type="submission" date="2016-07" db="EMBL/GenBank/DDBJ databases">
        <title>Draft genome of the white-rot fungus Obba rivulosa 3A-2.</title>
        <authorList>
            <consortium name="DOE Joint Genome Institute"/>
            <person name="Miettinen O."/>
            <person name="Riley R."/>
            <person name="Acob R."/>
            <person name="Barry K."/>
            <person name="Cullen D."/>
            <person name="De Vries R."/>
            <person name="Hainaut M."/>
            <person name="Hatakka A."/>
            <person name="Henrissat B."/>
            <person name="Hilden K."/>
            <person name="Kuo R."/>
            <person name="Labutti K."/>
            <person name="Lipzen A."/>
            <person name="Makela M.R."/>
            <person name="Sandor L."/>
            <person name="Spatafora J.W."/>
            <person name="Grigoriev I.V."/>
            <person name="Hibbett D.S."/>
        </authorList>
    </citation>
    <scope>NUCLEOTIDE SEQUENCE [LARGE SCALE GENOMIC DNA]</scope>
    <source>
        <strain evidence="3 4">3A-2</strain>
    </source>
</reference>
<accession>A0A8E2DHZ3</accession>
<evidence type="ECO:0000256" key="1">
    <source>
        <dbReference type="SAM" id="MobiDB-lite"/>
    </source>
</evidence>
<keyword evidence="4" id="KW-1185">Reference proteome</keyword>
<dbReference type="AlphaFoldDB" id="A0A8E2DHZ3"/>
<dbReference type="PROSITE" id="PS50181">
    <property type="entry name" value="FBOX"/>
    <property type="match status" value="1"/>
</dbReference>